<feature type="non-terminal residue" evidence="10">
    <location>
        <position position="498"/>
    </location>
</feature>
<dbReference type="Proteomes" id="UP000699462">
    <property type="component" value="Unassembled WGS sequence"/>
</dbReference>
<keyword evidence="8" id="KW-1133">Transmembrane helix</keyword>
<feature type="region of interest" description="Disordered" evidence="7">
    <location>
        <begin position="411"/>
        <end position="430"/>
    </location>
</feature>
<reference evidence="10 11" key="1">
    <citation type="submission" date="2019-07" db="EMBL/GenBank/DDBJ databases">
        <title>Annotation for the trematode Paragonimus westermani.</title>
        <authorList>
            <person name="Choi Y.-J."/>
        </authorList>
    </citation>
    <scope>NUCLEOTIDE SEQUENCE [LARGE SCALE GENOMIC DNA]</scope>
    <source>
        <strain evidence="10">180907_Pwestermani</strain>
    </source>
</reference>
<evidence type="ECO:0000256" key="7">
    <source>
        <dbReference type="SAM" id="MobiDB-lite"/>
    </source>
</evidence>
<evidence type="ECO:0000256" key="8">
    <source>
        <dbReference type="SAM" id="Phobius"/>
    </source>
</evidence>
<evidence type="ECO:0000313" key="11">
    <source>
        <dbReference type="Proteomes" id="UP000699462"/>
    </source>
</evidence>
<dbReference type="GO" id="GO:0043812">
    <property type="term" value="F:phosphatidylinositol-4-phosphate phosphatase activity"/>
    <property type="evidence" value="ECO:0007669"/>
    <property type="project" value="TreeGrafter"/>
</dbReference>
<dbReference type="PROSITE" id="PS50275">
    <property type="entry name" value="SAC"/>
    <property type="match status" value="1"/>
</dbReference>
<organism evidence="10 11">
    <name type="scientific">Paragonimus westermani</name>
    <dbReference type="NCBI Taxonomy" id="34504"/>
    <lineage>
        <taxon>Eukaryota</taxon>
        <taxon>Metazoa</taxon>
        <taxon>Spiralia</taxon>
        <taxon>Lophotrochozoa</taxon>
        <taxon>Platyhelminthes</taxon>
        <taxon>Trematoda</taxon>
        <taxon>Digenea</taxon>
        <taxon>Plagiorchiida</taxon>
        <taxon>Troglotremata</taxon>
        <taxon>Troglotrematidae</taxon>
        <taxon>Paragonimus</taxon>
    </lineage>
</organism>
<gene>
    <name evidence="10" type="ORF">P879_10277</name>
</gene>
<evidence type="ECO:0000256" key="6">
    <source>
        <dbReference type="ARBA" id="ARBA00041911"/>
    </source>
</evidence>
<feature type="domain" description="SAC" evidence="9">
    <location>
        <begin position="1"/>
        <end position="353"/>
    </location>
</feature>
<proteinExistence type="predicted"/>
<comment type="catalytic activity">
    <reaction evidence="2">
        <text>a 1,2-diacyl-sn-glycero-3-phospho-(1D-myo-inositol-3-phosphate) + H2O = a 1,2-diacyl-sn-glycero-3-phospho-(1D-myo-inositol) + phosphate</text>
        <dbReference type="Rhea" id="RHEA:12316"/>
        <dbReference type="ChEBI" id="CHEBI:15377"/>
        <dbReference type="ChEBI" id="CHEBI:43474"/>
        <dbReference type="ChEBI" id="CHEBI:57880"/>
        <dbReference type="ChEBI" id="CHEBI:58088"/>
        <dbReference type="EC" id="3.1.3.64"/>
    </reaction>
    <physiologicalReaction direction="left-to-right" evidence="2">
        <dbReference type="Rhea" id="RHEA:12317"/>
    </physiologicalReaction>
</comment>
<comment type="catalytic activity">
    <reaction evidence="3">
        <text>a 1,2-diacyl-sn-glycero-3-phospho-(1D-myo-inositol 4-phosphate) + H2O = a 1,2-diacyl-sn-glycero-3-phospho-(1D-myo-inositol) + phosphate</text>
        <dbReference type="Rhea" id="RHEA:55652"/>
        <dbReference type="ChEBI" id="CHEBI:15377"/>
        <dbReference type="ChEBI" id="CHEBI:43474"/>
        <dbReference type="ChEBI" id="CHEBI:57880"/>
        <dbReference type="ChEBI" id="CHEBI:58178"/>
    </reaction>
    <physiologicalReaction direction="left-to-right" evidence="3">
        <dbReference type="Rhea" id="RHEA:55653"/>
    </physiologicalReaction>
</comment>
<protein>
    <recommendedName>
        <fullName evidence="4">Phosphatidylinositol-3-phosphatase SAC1</fullName>
        <ecNumber evidence="1">3.1.3.64</ecNumber>
    </recommendedName>
    <alternativeName>
        <fullName evidence="6">Phosphatidylinositol-4-phosphate phosphatase</fullName>
    </alternativeName>
    <alternativeName>
        <fullName evidence="5">Suppressor of actin mutations 1-like protein</fullName>
    </alternativeName>
</protein>
<dbReference type="GO" id="GO:0005783">
    <property type="term" value="C:endoplasmic reticulum"/>
    <property type="evidence" value="ECO:0007669"/>
    <property type="project" value="TreeGrafter"/>
</dbReference>
<keyword evidence="8" id="KW-0472">Membrane</keyword>
<keyword evidence="11" id="KW-1185">Reference proteome</keyword>
<feature type="transmembrane region" description="Helical" evidence="8">
    <location>
        <begin position="465"/>
        <end position="485"/>
    </location>
</feature>
<dbReference type="OrthoDB" id="405996at2759"/>
<name>A0A8T0DKD2_9TREM</name>
<dbReference type="EMBL" id="JTDF01002869">
    <property type="protein sequence ID" value="KAF8568349.1"/>
    <property type="molecule type" value="Genomic_DNA"/>
</dbReference>
<sequence>CDTRFTWNRFLLSNWSEQLSAATTGSTATRPFDDSLSRTATWDRFAYCLPIIQGYVGIIPNPQSAHDVDDKAVYALISRRSANRAGTRFNSRGLNQFGHCSNTIETEQLLELARHRFSFVQLRGSVPVYWSQKPNLRYKPAVLLGGSQLAHFSVAFETGAKIDEDSLQAAQSAVARQHFNQLIYTYGYGRQVIINLLNQKGMERPLGRAYATATVDLDENEVKYESFDFHQECGSRSWERLGILLERLYPELQRSRQFHLAMDESRVITRQTGTFRSNCIDCLDRTNVVQSMLSWCALEQALVAIGRLSEASTSLSASASRSSALAEMWPGFGPKFRSLWAENADYCSLQYAGTRALKTDFTRTGKRTFRGMLLDGYYSLIRYYMNNFTDGFRQDAMHLFLGEYAVHDADGTPKPLTGPGGRGRRGSGNADTEWRTQFLPLVFGFAMAMSVLCVAVPTAHWTEQVTYVLFWGAASVLSAFAIFAYGEEFVDRPRFCPD</sequence>
<dbReference type="PANTHER" id="PTHR45662">
    <property type="entry name" value="PHOSPHATIDYLINOSITIDE PHOSPHATASE SAC1"/>
    <property type="match status" value="1"/>
</dbReference>
<evidence type="ECO:0000256" key="4">
    <source>
        <dbReference type="ARBA" id="ARBA00040795"/>
    </source>
</evidence>
<dbReference type="EC" id="3.1.3.64" evidence="1"/>
<evidence type="ECO:0000256" key="1">
    <source>
        <dbReference type="ARBA" id="ARBA00013038"/>
    </source>
</evidence>
<dbReference type="GO" id="GO:0046856">
    <property type="term" value="P:phosphatidylinositol dephosphorylation"/>
    <property type="evidence" value="ECO:0007669"/>
    <property type="project" value="TreeGrafter"/>
</dbReference>
<evidence type="ECO:0000259" key="9">
    <source>
        <dbReference type="PROSITE" id="PS50275"/>
    </source>
</evidence>
<dbReference type="InterPro" id="IPR002013">
    <property type="entry name" value="SAC_dom"/>
</dbReference>
<keyword evidence="8" id="KW-0812">Transmembrane</keyword>
<dbReference type="AlphaFoldDB" id="A0A8T0DKD2"/>
<comment type="caution">
    <text evidence="10">The sequence shown here is derived from an EMBL/GenBank/DDBJ whole genome shotgun (WGS) entry which is preliminary data.</text>
</comment>
<dbReference type="PANTHER" id="PTHR45662:SF2">
    <property type="entry name" value="PHOSPHATIDYLINOSITOL-3-PHOSPHATASE SAC1"/>
    <property type="match status" value="1"/>
</dbReference>
<evidence type="ECO:0000313" key="10">
    <source>
        <dbReference type="EMBL" id="KAF8568349.1"/>
    </source>
</evidence>
<dbReference type="GO" id="GO:0004438">
    <property type="term" value="F:phosphatidylinositol-3-phosphate phosphatase activity"/>
    <property type="evidence" value="ECO:0007669"/>
    <property type="project" value="UniProtKB-EC"/>
</dbReference>
<evidence type="ECO:0000256" key="5">
    <source>
        <dbReference type="ARBA" id="ARBA00041396"/>
    </source>
</evidence>
<evidence type="ECO:0000256" key="3">
    <source>
        <dbReference type="ARBA" id="ARBA00036807"/>
    </source>
</evidence>
<feature type="transmembrane region" description="Helical" evidence="8">
    <location>
        <begin position="438"/>
        <end position="459"/>
    </location>
</feature>
<dbReference type="Pfam" id="PF02383">
    <property type="entry name" value="Syja_N"/>
    <property type="match status" value="1"/>
</dbReference>
<evidence type="ECO:0000256" key="2">
    <source>
        <dbReference type="ARBA" id="ARBA00036631"/>
    </source>
</evidence>
<accession>A0A8T0DKD2</accession>